<dbReference type="KEGG" id="dpf:ON006_32060"/>
<protein>
    <recommendedName>
        <fullName evidence="4">Phosphatidate cytidylyltransferase</fullName>
    </recommendedName>
</protein>
<name>A0A9E8SPW7_9BACT</name>
<dbReference type="Proteomes" id="UP001164653">
    <property type="component" value="Chromosome"/>
</dbReference>
<reference evidence="2" key="1">
    <citation type="submission" date="2022-11" db="EMBL/GenBank/DDBJ databases">
        <title>Dyadobacter pollutisoli sp. nov., isolated from plastic dumped soil.</title>
        <authorList>
            <person name="Kim J.M."/>
            <person name="Kim K.R."/>
            <person name="Lee J.K."/>
            <person name="Hao L."/>
            <person name="Jeon C.O."/>
        </authorList>
    </citation>
    <scope>NUCLEOTIDE SEQUENCE</scope>
    <source>
        <strain evidence="2">U1</strain>
    </source>
</reference>
<proteinExistence type="predicted"/>
<evidence type="ECO:0000313" key="2">
    <source>
        <dbReference type="EMBL" id="WAC12347.1"/>
    </source>
</evidence>
<keyword evidence="1" id="KW-0472">Membrane</keyword>
<dbReference type="RefSeq" id="WP_244821788.1">
    <property type="nucleotide sequence ID" value="NZ_CP112998.1"/>
</dbReference>
<keyword evidence="1" id="KW-0812">Transmembrane</keyword>
<dbReference type="AlphaFoldDB" id="A0A9E8SPW7"/>
<feature type="transmembrane region" description="Helical" evidence="1">
    <location>
        <begin position="30"/>
        <end position="49"/>
    </location>
</feature>
<organism evidence="2 3">
    <name type="scientific">Dyadobacter pollutisoli</name>
    <dbReference type="NCBI Taxonomy" id="2910158"/>
    <lineage>
        <taxon>Bacteria</taxon>
        <taxon>Pseudomonadati</taxon>
        <taxon>Bacteroidota</taxon>
        <taxon>Cytophagia</taxon>
        <taxon>Cytophagales</taxon>
        <taxon>Spirosomataceae</taxon>
        <taxon>Dyadobacter</taxon>
    </lineage>
</organism>
<sequence>MKALINCLVILLLSFTLTSCEVIGDIFKTGVWTGVILVVAVIAIIIWALSKAFGGGRS</sequence>
<keyword evidence="3" id="KW-1185">Reference proteome</keyword>
<accession>A0A9E8SPW7</accession>
<evidence type="ECO:0000313" key="3">
    <source>
        <dbReference type="Proteomes" id="UP001164653"/>
    </source>
</evidence>
<dbReference type="PROSITE" id="PS51257">
    <property type="entry name" value="PROKAR_LIPOPROTEIN"/>
    <property type="match status" value="1"/>
</dbReference>
<gene>
    <name evidence="2" type="ORF">ON006_32060</name>
</gene>
<evidence type="ECO:0000256" key="1">
    <source>
        <dbReference type="SAM" id="Phobius"/>
    </source>
</evidence>
<dbReference type="EMBL" id="CP112998">
    <property type="protein sequence ID" value="WAC12347.1"/>
    <property type="molecule type" value="Genomic_DNA"/>
</dbReference>
<keyword evidence="1" id="KW-1133">Transmembrane helix</keyword>
<evidence type="ECO:0008006" key="4">
    <source>
        <dbReference type="Google" id="ProtNLM"/>
    </source>
</evidence>